<dbReference type="OrthoDB" id="652749at2759"/>
<dbReference type="InterPro" id="IPR007612">
    <property type="entry name" value="LOR"/>
</dbReference>
<dbReference type="Gene3D" id="2.40.160.200">
    <property type="entry name" value="LURP1-related"/>
    <property type="match status" value="1"/>
</dbReference>
<dbReference type="Proteomes" id="UP000516437">
    <property type="component" value="Chromosome 2"/>
</dbReference>
<name>A0A6A1WDW9_9ROSI</name>
<dbReference type="PANTHER" id="PTHR31087">
    <property type="match status" value="1"/>
</dbReference>
<comment type="caution">
    <text evidence="2">The sequence shown here is derived from an EMBL/GenBank/DDBJ whole genome shotgun (WGS) entry which is preliminary data.</text>
</comment>
<protein>
    <submittedName>
        <fullName evidence="2">Protein LURP-one-related 4</fullName>
    </submittedName>
</protein>
<dbReference type="SUPFAM" id="SSF54518">
    <property type="entry name" value="Tubby C-terminal domain-like"/>
    <property type="match status" value="1"/>
</dbReference>
<proteinExistence type="inferred from homology"/>
<dbReference type="Pfam" id="PF04525">
    <property type="entry name" value="LOR"/>
    <property type="match status" value="1"/>
</dbReference>
<keyword evidence="3" id="KW-1185">Reference proteome</keyword>
<dbReference type="PANTHER" id="PTHR31087:SF59">
    <property type="entry name" value="PROTEIN LURP-ONE-RELATED 4"/>
    <property type="match status" value="1"/>
</dbReference>
<gene>
    <name evidence="2" type="ORF">CJ030_MR2G024896</name>
</gene>
<organism evidence="2 3">
    <name type="scientific">Morella rubra</name>
    <name type="common">Chinese bayberry</name>
    <dbReference type="NCBI Taxonomy" id="262757"/>
    <lineage>
        <taxon>Eukaryota</taxon>
        <taxon>Viridiplantae</taxon>
        <taxon>Streptophyta</taxon>
        <taxon>Embryophyta</taxon>
        <taxon>Tracheophyta</taxon>
        <taxon>Spermatophyta</taxon>
        <taxon>Magnoliopsida</taxon>
        <taxon>eudicotyledons</taxon>
        <taxon>Gunneridae</taxon>
        <taxon>Pentapetalae</taxon>
        <taxon>rosids</taxon>
        <taxon>fabids</taxon>
        <taxon>Fagales</taxon>
        <taxon>Myricaceae</taxon>
        <taxon>Morella</taxon>
    </lineage>
</organism>
<evidence type="ECO:0000256" key="1">
    <source>
        <dbReference type="ARBA" id="ARBA00005437"/>
    </source>
</evidence>
<dbReference type="EMBL" id="RXIC02000020">
    <property type="protein sequence ID" value="KAB1222526.1"/>
    <property type="molecule type" value="Genomic_DNA"/>
</dbReference>
<dbReference type="AlphaFoldDB" id="A0A6A1WDW9"/>
<dbReference type="InterPro" id="IPR025659">
    <property type="entry name" value="Tubby-like_C"/>
</dbReference>
<accession>A0A6A1WDW9</accession>
<evidence type="ECO:0000313" key="2">
    <source>
        <dbReference type="EMBL" id="KAB1222526.1"/>
    </source>
</evidence>
<comment type="similarity">
    <text evidence="1">Belongs to the LOR family.</text>
</comment>
<evidence type="ECO:0000313" key="3">
    <source>
        <dbReference type="Proteomes" id="UP000516437"/>
    </source>
</evidence>
<sequence length="180" mass="20520">MTSKRETFTIWMKSLVYQANGCTVYNTTGDIVYRVDNYDKKGSSEVYLMDLRGKVLFTMKRKKLLAFGSWEGYRLSCPGINYKEKPWFRVQRCYRMIKGDLACQITVGYNKLRIVRLAVGKGAFGIMDIDGQIVAEAKPKQSSSGVRLGDDVLTLVVEPQMDHSLIMAIVVVYGLIRHRM</sequence>
<reference evidence="2 3" key="1">
    <citation type="journal article" date="2019" name="Plant Biotechnol. J.">
        <title>The red bayberry genome and genetic basis of sex determination.</title>
        <authorList>
            <person name="Jia H.M."/>
            <person name="Jia H.J."/>
            <person name="Cai Q.L."/>
            <person name="Wang Y."/>
            <person name="Zhao H.B."/>
            <person name="Yang W.F."/>
            <person name="Wang G.Y."/>
            <person name="Li Y.H."/>
            <person name="Zhan D.L."/>
            <person name="Shen Y.T."/>
            <person name="Niu Q.F."/>
            <person name="Chang L."/>
            <person name="Qiu J."/>
            <person name="Zhao L."/>
            <person name="Xie H.B."/>
            <person name="Fu W.Y."/>
            <person name="Jin J."/>
            <person name="Li X.W."/>
            <person name="Jiao Y."/>
            <person name="Zhou C.C."/>
            <person name="Tu T."/>
            <person name="Chai C.Y."/>
            <person name="Gao J.L."/>
            <person name="Fan L.J."/>
            <person name="van de Weg E."/>
            <person name="Wang J.Y."/>
            <person name="Gao Z.S."/>
        </authorList>
    </citation>
    <scope>NUCLEOTIDE SEQUENCE [LARGE SCALE GENOMIC DNA]</scope>
    <source>
        <tissue evidence="2">Leaves</tissue>
    </source>
</reference>
<dbReference type="InterPro" id="IPR038595">
    <property type="entry name" value="LOR_sf"/>
</dbReference>